<dbReference type="Gene3D" id="3.30.465.10">
    <property type="match status" value="1"/>
</dbReference>
<evidence type="ECO:0000256" key="1">
    <source>
        <dbReference type="ARBA" id="ARBA00022630"/>
    </source>
</evidence>
<organism evidence="5 6">
    <name type="scientific">Neomoorella thermoacetica</name>
    <name type="common">Clostridium thermoaceticum</name>
    <dbReference type="NCBI Taxonomy" id="1525"/>
    <lineage>
        <taxon>Bacteria</taxon>
        <taxon>Bacillati</taxon>
        <taxon>Bacillota</taxon>
        <taxon>Clostridia</taxon>
        <taxon>Neomoorellales</taxon>
        <taxon>Neomoorellaceae</taxon>
        <taxon>Neomoorella</taxon>
    </lineage>
</organism>
<dbReference type="SUPFAM" id="SSF55447">
    <property type="entry name" value="CO dehydrogenase flavoprotein C-terminal domain-like"/>
    <property type="match status" value="1"/>
</dbReference>
<dbReference type="EC" id="1.2.99.2" evidence="5"/>
<dbReference type="InterPro" id="IPR036318">
    <property type="entry name" value="FAD-bd_PCMH-like_sf"/>
</dbReference>
<evidence type="ECO:0000313" key="5">
    <source>
        <dbReference type="EMBL" id="OIQ09105.1"/>
    </source>
</evidence>
<name>A0A1J5K026_NEOTH</name>
<dbReference type="SMART" id="SM01092">
    <property type="entry name" value="CO_deh_flav_C"/>
    <property type="match status" value="1"/>
</dbReference>
<dbReference type="InterPro" id="IPR002346">
    <property type="entry name" value="Mopterin_DH_FAD-bd"/>
</dbReference>
<dbReference type="SUPFAM" id="SSF56176">
    <property type="entry name" value="FAD-binding/transporter-associated domain-like"/>
    <property type="match status" value="1"/>
</dbReference>
<dbReference type="InterPro" id="IPR016169">
    <property type="entry name" value="FAD-bd_PCMH_sub2"/>
</dbReference>
<dbReference type="GO" id="GO:0071949">
    <property type="term" value="F:FAD binding"/>
    <property type="evidence" value="ECO:0007669"/>
    <property type="project" value="InterPro"/>
</dbReference>
<dbReference type="PANTHER" id="PTHR42659">
    <property type="entry name" value="XANTHINE DEHYDROGENASE SUBUNIT C-RELATED"/>
    <property type="match status" value="1"/>
</dbReference>
<evidence type="ECO:0000256" key="3">
    <source>
        <dbReference type="ARBA" id="ARBA00023002"/>
    </source>
</evidence>
<dbReference type="EMBL" id="MIHH01000005">
    <property type="protein sequence ID" value="OIQ09105.1"/>
    <property type="molecule type" value="Genomic_DNA"/>
</dbReference>
<dbReference type="PANTHER" id="PTHR42659:SF2">
    <property type="entry name" value="XANTHINE DEHYDROGENASE SUBUNIT C-RELATED"/>
    <property type="match status" value="1"/>
</dbReference>
<dbReference type="InterPro" id="IPR016166">
    <property type="entry name" value="FAD-bd_PCMH"/>
</dbReference>
<proteinExistence type="predicted"/>
<gene>
    <name evidence="5" type="primary">cutM</name>
    <name evidence="5" type="ORF">MOOR_12160</name>
</gene>
<evidence type="ECO:0000313" key="6">
    <source>
        <dbReference type="Proteomes" id="UP000182743"/>
    </source>
</evidence>
<dbReference type="PROSITE" id="PS51387">
    <property type="entry name" value="FAD_PCMH"/>
    <property type="match status" value="1"/>
</dbReference>
<dbReference type="Proteomes" id="UP000182743">
    <property type="component" value="Unassembled WGS sequence"/>
</dbReference>
<dbReference type="Gene3D" id="3.30.390.50">
    <property type="entry name" value="CO dehydrogenase flavoprotein, C-terminal domain"/>
    <property type="match status" value="1"/>
</dbReference>
<dbReference type="InterPro" id="IPR016167">
    <property type="entry name" value="FAD-bd_PCMH_sub1"/>
</dbReference>
<accession>A0A1J5K026</accession>
<keyword evidence="3 5" id="KW-0560">Oxidoreductase</keyword>
<keyword evidence="1" id="KW-0285">Flavoprotein</keyword>
<keyword evidence="2" id="KW-0274">FAD</keyword>
<dbReference type="InterPro" id="IPR036683">
    <property type="entry name" value="CO_DH_flav_C_dom_sf"/>
</dbReference>
<evidence type="ECO:0000259" key="4">
    <source>
        <dbReference type="PROSITE" id="PS51387"/>
    </source>
</evidence>
<dbReference type="InterPro" id="IPR005107">
    <property type="entry name" value="CO_DH_flav_C"/>
</dbReference>
<dbReference type="Gene3D" id="3.30.43.10">
    <property type="entry name" value="Uridine Diphospho-n-acetylenolpyruvylglucosamine Reductase, domain 2"/>
    <property type="match status" value="1"/>
</dbReference>
<reference evidence="5 6" key="1">
    <citation type="submission" date="2016-08" db="EMBL/GenBank/DDBJ databases">
        <title>Genome-based comparison of Moorella thermoacetic strains.</title>
        <authorList>
            <person name="Poehlein A."/>
            <person name="Bengelsdorf F.R."/>
            <person name="Esser C."/>
            <person name="Duerre P."/>
            <person name="Daniel R."/>
        </authorList>
    </citation>
    <scope>NUCLEOTIDE SEQUENCE [LARGE SCALE GENOMIC DNA]</scope>
    <source>
        <strain evidence="5 6">DSM 11768</strain>
    </source>
</reference>
<dbReference type="AlphaFoldDB" id="A0A1J5K026"/>
<dbReference type="Pfam" id="PF00941">
    <property type="entry name" value="FAD_binding_5"/>
    <property type="match status" value="1"/>
</dbReference>
<evidence type="ECO:0000256" key="2">
    <source>
        <dbReference type="ARBA" id="ARBA00022827"/>
    </source>
</evidence>
<sequence>MVVMEYFKPASLDEAVELIDQYGDEARVLAGGTDIIVNLRDKTLKCRYLVDIKQIPAMQELQYSDDTGLTIGGAVTINQLMQAQPVIDHYPILVQAGRSLANNLVRNRATFMGNLCNASPAADMAPAALVLGAAVIAVSKTGTRRIPLAEFFSGVKKNVLKKDEIALKIEIPPPGGKGIYLKKSRIKGHDLSQVGVAGYLSNSGQLRLALGAVAPVPLLVRGLGEVRDGDLQQEERVTAIVNRVREQVNPISDQRASREYRLAMVAYLVRQVLEFLGKGD</sequence>
<dbReference type="Pfam" id="PF03450">
    <property type="entry name" value="CO_deh_flav_C"/>
    <property type="match status" value="1"/>
</dbReference>
<dbReference type="GO" id="GO:0016491">
    <property type="term" value="F:oxidoreductase activity"/>
    <property type="evidence" value="ECO:0007669"/>
    <property type="project" value="UniProtKB-KW"/>
</dbReference>
<protein>
    <submittedName>
        <fullName evidence="5">Carbon monoxide dehydrogenase medium chain</fullName>
        <ecNumber evidence="5">1.2.99.2</ecNumber>
    </submittedName>
</protein>
<comment type="caution">
    <text evidence="5">The sequence shown here is derived from an EMBL/GenBank/DDBJ whole genome shotgun (WGS) entry which is preliminary data.</text>
</comment>
<dbReference type="InterPro" id="IPR051312">
    <property type="entry name" value="Diverse_Substr_Oxidored"/>
</dbReference>
<feature type="domain" description="FAD-binding PCMH-type" evidence="4">
    <location>
        <begin position="1"/>
        <end position="176"/>
    </location>
</feature>